<dbReference type="GO" id="GO:0008270">
    <property type="term" value="F:zinc ion binding"/>
    <property type="evidence" value="ECO:0007669"/>
    <property type="project" value="UniProtKB-KW"/>
</dbReference>
<dbReference type="GO" id="GO:0016787">
    <property type="term" value="F:hydrolase activity"/>
    <property type="evidence" value="ECO:0007669"/>
    <property type="project" value="UniProtKB-KW"/>
</dbReference>
<sequence>MFSPLASATSNRELAVPLMFKLNKNFRSHQGIISLASFVMKLLYTGVPQTVDEMEEERGQYAGPIPTLFLGFGARILGSRMVGLQDINDVHISDFGAEQVILVRDEQQKEKVQQEIGDLALVLTILDSKGMEFDDVFLLDFFTSSPKPATLRRLRCILAEDATVLQQELIRTDGLLCSELKHLYVAVTRPRNQLWIFESDEKVVEPVVALLTGDTGEQKDASHGKHPLVEVVGKDHPQLKRKLKMLKPAESSDPKKYSEMGYQLIQRGLFKDASFCFRKAKDERGQTIAKAHLSMEEGRGFRATGNNKEFIRLFLVAVDLFKQADQLGNAAFCLEEMNHLEEAGDIWVSISRHDKAAPLYMQARRWRKSATSFDIIEHYDDAAAALRQGELFNELVKYISNNRHHLEPAQTASYGKLCALLVAQGRIKQEMQEHIVDLMGSDREKEEFFRKCKLSAPLVAMLKKRGEFGAAFQELINDGKPLDALELGLDHVGLDPTINQQEIVKLINYIEYRRMFKHHFCDLDPGKNNLKPVQKYMALPPKIYKALHSWQTLFTDIEQRGLQKVFQELPNGSMVKGILSCAIAIHGEKCIAIETIRGSRFVRDALVIAANIWNSVRTDDQEIPLPLAIVVGAYQLSQSNEVLLMGYTPISTENIDKKRSKWIDVTPKAISKLLEGMLDVYLKLHDVLYPLWKSESRPLCQDSIFHGTCDRQDTCKRRHGKVISSEMAQSRVEDLMSMAFLCATFQVVYYRIKFKYARFSSSYQPRTRFWIESLLTEIIFRSAVEQDVKVAAASFDTISRDHNHAALSSGIEQMLFHRLQKGRDEWVVRRDFSSLLEAIQLSIALGPRVSVSLREYIKRDRQSDAIRIMHTPDDLHQKDVYDAIACLQKCLDDSKIADAQSFRKNITQGLFLICRYEWVDYQNFHAVLAIFEQLATYLYLWVFPSAFVLPHSWARLHLGIVVSDPATINLNTESRDIYSECLMKLLDAFADIILYLNQNSHKFNFTFGTRKDHLSGQWNKARTQSIAVHQRSAHFLVIALINLATLNTPLRGSRDIYNKSQLILIHKNYAEFHFSRRAPEALPAQLKASFSKFNGKDQLTLLTSKPSTPARISLGPFLKFFAPFPKVLLVFVRDCAFHTLADLMKLMRAQKTPSGDSREDPELAGAMVDAAAIKIQQFWRKRQPYLTSYRKEKETDEGKATALVYEQIIRPHRDHLDGGSRLAKSYVLLTKGRDFYVAFGNLRQKALAVSDLSEKILHNNKVSSQALEQLASGTLLKDLGGIYKSCEKGGRLYELVRAERVAENFRISRDQAVLINFFDTVQRDVRLLTFRLREIEGNLEKML</sequence>
<dbReference type="GO" id="GO:0005524">
    <property type="term" value="F:ATP binding"/>
    <property type="evidence" value="ECO:0007669"/>
    <property type="project" value="UniProtKB-KW"/>
</dbReference>
<dbReference type="Proteomes" id="UP000018144">
    <property type="component" value="Unassembled WGS sequence"/>
</dbReference>
<dbReference type="Gene3D" id="3.40.50.300">
    <property type="entry name" value="P-loop containing nucleotide triphosphate hydrolases"/>
    <property type="match status" value="1"/>
</dbReference>
<keyword evidence="1" id="KW-0863">Zinc-finger</keyword>
<dbReference type="GO" id="GO:0004386">
    <property type="term" value="F:helicase activity"/>
    <property type="evidence" value="ECO:0007669"/>
    <property type="project" value="UniProtKB-KW"/>
</dbReference>
<dbReference type="InterPro" id="IPR027417">
    <property type="entry name" value="P-loop_NTPase"/>
</dbReference>
<dbReference type="PANTHER" id="PTHR21529">
    <property type="entry name" value="MAMMARY TURMOR VIRUS RECEPTOR HOMOLOG 1, 2 MTVR1, 2"/>
    <property type="match status" value="1"/>
</dbReference>
<evidence type="ECO:0000313" key="4">
    <source>
        <dbReference type="Proteomes" id="UP000018144"/>
    </source>
</evidence>
<organism evidence="3 4">
    <name type="scientific">Pyronema omphalodes (strain CBS 100304)</name>
    <name type="common">Pyronema confluens</name>
    <dbReference type="NCBI Taxonomy" id="1076935"/>
    <lineage>
        <taxon>Eukaryota</taxon>
        <taxon>Fungi</taxon>
        <taxon>Dikarya</taxon>
        <taxon>Ascomycota</taxon>
        <taxon>Pezizomycotina</taxon>
        <taxon>Pezizomycetes</taxon>
        <taxon>Pezizales</taxon>
        <taxon>Pyronemataceae</taxon>
        <taxon>Pyronema</taxon>
    </lineage>
</organism>
<dbReference type="EMBL" id="HF935568">
    <property type="protein sequence ID" value="CCX10842.1"/>
    <property type="molecule type" value="Genomic_DNA"/>
</dbReference>
<dbReference type="InterPro" id="IPR000571">
    <property type="entry name" value="Znf_CCCH"/>
</dbReference>
<feature type="zinc finger region" description="C3H1-type" evidence="1">
    <location>
        <begin position="694"/>
        <end position="722"/>
    </location>
</feature>
<dbReference type="InterPro" id="IPR039904">
    <property type="entry name" value="TRANK1"/>
</dbReference>
<evidence type="ECO:0000256" key="1">
    <source>
        <dbReference type="PROSITE-ProRule" id="PRU00723"/>
    </source>
</evidence>
<protein>
    <submittedName>
        <fullName evidence="3">Similar to TPR and ankyrin repeat-containing protein 1 acc. no. Q8BV79</fullName>
    </submittedName>
</protein>
<dbReference type="SUPFAM" id="SSF52540">
    <property type="entry name" value="P-loop containing nucleoside triphosphate hydrolases"/>
    <property type="match status" value="1"/>
</dbReference>
<gene>
    <name evidence="3" type="ORF">PCON_10436</name>
</gene>
<dbReference type="PANTHER" id="PTHR21529:SF4">
    <property type="entry name" value="TPR AND ANKYRIN REPEAT-CONTAINING PROTEIN 1"/>
    <property type="match status" value="1"/>
</dbReference>
<keyword evidence="1" id="KW-0479">Metal-binding</keyword>
<dbReference type="eggNOG" id="ENOG502QQZC">
    <property type="taxonomic scope" value="Eukaryota"/>
</dbReference>
<dbReference type="STRING" id="1076935.U4L2Z8"/>
<reference evidence="3 4" key="1">
    <citation type="journal article" date="2013" name="PLoS Genet.">
        <title>The genome and development-dependent transcriptomes of Pyronema confluens: a window into fungal evolution.</title>
        <authorList>
            <person name="Traeger S."/>
            <person name="Altegoer F."/>
            <person name="Freitag M."/>
            <person name="Gabaldon T."/>
            <person name="Kempken F."/>
            <person name="Kumar A."/>
            <person name="Marcet-Houben M."/>
            <person name="Poggeler S."/>
            <person name="Stajich J.E."/>
            <person name="Nowrousian M."/>
        </authorList>
    </citation>
    <scope>NUCLEOTIDE SEQUENCE [LARGE SCALE GENOMIC DNA]</scope>
    <source>
        <strain evidence="4">CBS 100304</strain>
        <tissue evidence="3">Vegetative mycelium</tissue>
    </source>
</reference>
<accession>U4L2Z8</accession>
<name>U4L2Z8_PYROM</name>
<evidence type="ECO:0000259" key="2">
    <source>
        <dbReference type="PROSITE" id="PS50103"/>
    </source>
</evidence>
<keyword evidence="1" id="KW-0862">Zinc</keyword>
<dbReference type="PROSITE" id="PS50103">
    <property type="entry name" value="ZF_C3H1"/>
    <property type="match status" value="1"/>
</dbReference>
<dbReference type="OrthoDB" id="3156807at2759"/>
<evidence type="ECO:0000313" key="3">
    <source>
        <dbReference type="EMBL" id="CCX10842.1"/>
    </source>
</evidence>
<keyword evidence="4" id="KW-1185">Reference proteome</keyword>
<proteinExistence type="predicted"/>
<feature type="domain" description="C3H1-type" evidence="2">
    <location>
        <begin position="694"/>
        <end position="722"/>
    </location>
</feature>